<dbReference type="RefSeq" id="WP_187555187.1">
    <property type="nucleotide sequence ID" value="NZ_CP060716.1"/>
</dbReference>
<sequence length="157" mass="17066">MWSLDPALAKLIADLGWQARLNSQNPAEMIIGDYARGFLILGREHDVQVARRSVRGGPSLKMWTPDVEAAQKYVAFFAARLLRFRQGLGDVAVPVDSATLESPFADASAHPLQTKLEWGSSWAEFGAGNGFAAVQFSHYGRGSVADTIAYVLDARSV</sequence>
<dbReference type="AlphaFoldDB" id="A0A7G9S4E2"/>
<name>A0A7G9S4E2_9MICO</name>
<dbReference type="Proteomes" id="UP000515934">
    <property type="component" value="Chromosome"/>
</dbReference>
<proteinExistence type="predicted"/>
<accession>A0A7G9S4E2</accession>
<organism evidence="1 2">
    <name type="scientific">Leucobacter denitrificans</name>
    <dbReference type="NCBI Taxonomy" id="683042"/>
    <lineage>
        <taxon>Bacteria</taxon>
        <taxon>Bacillati</taxon>
        <taxon>Actinomycetota</taxon>
        <taxon>Actinomycetes</taxon>
        <taxon>Micrococcales</taxon>
        <taxon>Microbacteriaceae</taxon>
        <taxon>Leucobacter</taxon>
    </lineage>
</organism>
<dbReference type="KEGG" id="ldn:H9L06_10925"/>
<protein>
    <submittedName>
        <fullName evidence="1">Uncharacterized protein</fullName>
    </submittedName>
</protein>
<dbReference type="EMBL" id="CP060716">
    <property type="protein sequence ID" value="QNN62717.1"/>
    <property type="molecule type" value="Genomic_DNA"/>
</dbReference>
<evidence type="ECO:0000313" key="2">
    <source>
        <dbReference type="Proteomes" id="UP000515934"/>
    </source>
</evidence>
<reference evidence="1 2" key="1">
    <citation type="submission" date="2020-08" db="EMBL/GenBank/DDBJ databases">
        <title>Genome sequence of Leucobacter denitrificans KACC 14055T.</title>
        <authorList>
            <person name="Hyun D.-W."/>
            <person name="Bae J.-W."/>
        </authorList>
    </citation>
    <scope>NUCLEOTIDE SEQUENCE [LARGE SCALE GENOMIC DNA]</scope>
    <source>
        <strain evidence="1 2">KACC 14055</strain>
    </source>
</reference>
<evidence type="ECO:0000313" key="1">
    <source>
        <dbReference type="EMBL" id="QNN62717.1"/>
    </source>
</evidence>
<gene>
    <name evidence="1" type="ORF">H9L06_10925</name>
</gene>
<keyword evidence="2" id="KW-1185">Reference proteome</keyword>